<evidence type="ECO:0000259" key="1">
    <source>
        <dbReference type="Pfam" id="PF20151"/>
    </source>
</evidence>
<protein>
    <recommendedName>
        <fullName evidence="1">DUF6533 domain-containing protein</fullName>
    </recommendedName>
</protein>
<dbReference type="AlphaFoldDB" id="A0AAW0G7Y2"/>
<dbReference type="Pfam" id="PF20151">
    <property type="entry name" value="DUF6533"/>
    <property type="match status" value="1"/>
</dbReference>
<name>A0AAW0G7Y2_9APHY</name>
<evidence type="ECO:0000313" key="2">
    <source>
        <dbReference type="EMBL" id="KAK7687632.1"/>
    </source>
</evidence>
<keyword evidence="3" id="KW-1185">Reference proteome</keyword>
<dbReference type="EMBL" id="JASBNA010000012">
    <property type="protein sequence ID" value="KAK7687632.1"/>
    <property type="molecule type" value="Genomic_DNA"/>
</dbReference>
<sequence length="105" mass="12407">MSSLAGTDLTLLSHIQLRTYFDGEIYYISPFSPTETKKTVAAITIIWYDYFLTLNDEISLFWGRPRSWMVSLFFLNRYLILILQTYNLYPQLALHISPKNLRFDT</sequence>
<dbReference type="Proteomes" id="UP001385951">
    <property type="component" value="Unassembled WGS sequence"/>
</dbReference>
<feature type="domain" description="DUF6533" evidence="1">
    <location>
        <begin position="39"/>
        <end position="82"/>
    </location>
</feature>
<accession>A0AAW0G7Y2</accession>
<evidence type="ECO:0000313" key="3">
    <source>
        <dbReference type="Proteomes" id="UP001385951"/>
    </source>
</evidence>
<comment type="caution">
    <text evidence="2">The sequence shown here is derived from an EMBL/GenBank/DDBJ whole genome shotgun (WGS) entry which is preliminary data.</text>
</comment>
<proteinExistence type="predicted"/>
<organism evidence="2 3">
    <name type="scientific">Cerrena zonata</name>
    <dbReference type="NCBI Taxonomy" id="2478898"/>
    <lineage>
        <taxon>Eukaryota</taxon>
        <taxon>Fungi</taxon>
        <taxon>Dikarya</taxon>
        <taxon>Basidiomycota</taxon>
        <taxon>Agaricomycotina</taxon>
        <taxon>Agaricomycetes</taxon>
        <taxon>Polyporales</taxon>
        <taxon>Cerrenaceae</taxon>
        <taxon>Cerrena</taxon>
    </lineage>
</organism>
<dbReference type="InterPro" id="IPR045340">
    <property type="entry name" value="DUF6533"/>
</dbReference>
<reference evidence="2 3" key="1">
    <citation type="submission" date="2022-09" db="EMBL/GenBank/DDBJ databases">
        <authorList>
            <person name="Palmer J.M."/>
        </authorList>
    </citation>
    <scope>NUCLEOTIDE SEQUENCE [LARGE SCALE GENOMIC DNA]</scope>
    <source>
        <strain evidence="2 3">DSM 7382</strain>
    </source>
</reference>
<gene>
    <name evidence="2" type="ORF">QCA50_008846</name>
</gene>